<dbReference type="PANTHER" id="PTHR11937">
    <property type="entry name" value="ACTIN"/>
    <property type="match status" value="1"/>
</dbReference>
<evidence type="ECO:0000313" key="4">
    <source>
        <dbReference type="EMBL" id="SBT31372.1"/>
    </source>
</evidence>
<dbReference type="EMBL" id="FLRE01000016">
    <property type="protein sequence ID" value="SBT31372.1"/>
    <property type="molecule type" value="Genomic_DNA"/>
</dbReference>
<evidence type="ECO:0000313" key="6">
    <source>
        <dbReference type="Proteomes" id="UP000078555"/>
    </source>
</evidence>
<dbReference type="InterPro" id="IPR020902">
    <property type="entry name" value="Actin/actin-like_CS"/>
</dbReference>
<dbReference type="SMART" id="SM00268">
    <property type="entry name" value="ACTIN"/>
    <property type="match status" value="1"/>
</dbReference>
<evidence type="ECO:0000256" key="2">
    <source>
        <dbReference type="RuleBase" id="RU000487"/>
    </source>
</evidence>
<dbReference type="FunFam" id="3.90.640.10:FF:000007">
    <property type="entry name" value="Actin like 7B"/>
    <property type="match status" value="1"/>
</dbReference>
<dbReference type="PRINTS" id="PR00190">
    <property type="entry name" value="ACTIN"/>
</dbReference>
<reference evidence="5 6" key="2">
    <citation type="submission" date="2016-05" db="EMBL/GenBank/DDBJ databases">
        <authorList>
            <person name="Naeem Raeece"/>
        </authorList>
    </citation>
    <scope>NUCLEOTIDE SEQUENCE [LARGE SCALE GENOMIC DNA]</scope>
</reference>
<dbReference type="InterPro" id="IPR043129">
    <property type="entry name" value="ATPase_NBD"/>
</dbReference>
<name>A0A1A8YJ49_PLAOA</name>
<comment type="similarity">
    <text evidence="2">Belongs to the actin family.</text>
</comment>
<dbReference type="Proteomes" id="UP000078550">
    <property type="component" value="Unassembled WGS sequence"/>
</dbReference>
<evidence type="ECO:0000313" key="3">
    <source>
        <dbReference type="EMBL" id="SBT30760.1"/>
    </source>
</evidence>
<dbReference type="Gene3D" id="3.30.420.40">
    <property type="match status" value="3"/>
</dbReference>
<dbReference type="AlphaFoldDB" id="A0A1A8YJ49"/>
<accession>A0A1A8YJ49</accession>
<dbReference type="CDD" id="cd10216">
    <property type="entry name" value="ASKHA_NBD_Arp1"/>
    <property type="match status" value="1"/>
</dbReference>
<dbReference type="PROSITE" id="PS01132">
    <property type="entry name" value="ACTINS_ACT_LIKE"/>
    <property type="match status" value="1"/>
</dbReference>
<dbReference type="Gene3D" id="3.90.640.10">
    <property type="entry name" value="Actin, Chain A, domain 4"/>
    <property type="match status" value="1"/>
</dbReference>
<protein>
    <submittedName>
        <fullName evidence="4">Actin-related protein</fullName>
    </submittedName>
</protein>
<keyword evidence="6" id="KW-1185">Reference proteome</keyword>
<gene>
    <name evidence="3" type="ORF">POVWA1_003670</name>
    <name evidence="4" type="ORF">POVWA2_003810</name>
</gene>
<dbReference type="Pfam" id="PF00022">
    <property type="entry name" value="Actin"/>
    <property type="match status" value="2"/>
</dbReference>
<dbReference type="FunFam" id="3.30.420.40:FF:000502">
    <property type="entry name" value="Actin-Related Proteins"/>
    <property type="match status" value="1"/>
</dbReference>
<organism evidence="4 5">
    <name type="scientific">Plasmodium ovale wallikeri</name>
    <dbReference type="NCBI Taxonomy" id="864142"/>
    <lineage>
        <taxon>Eukaryota</taxon>
        <taxon>Sar</taxon>
        <taxon>Alveolata</taxon>
        <taxon>Apicomplexa</taxon>
        <taxon>Aconoidasida</taxon>
        <taxon>Haemosporida</taxon>
        <taxon>Plasmodiidae</taxon>
        <taxon>Plasmodium</taxon>
        <taxon>Plasmodium (Plasmodium)</taxon>
    </lineage>
</organism>
<evidence type="ECO:0000256" key="1">
    <source>
        <dbReference type="ARBA" id="ARBA00049360"/>
    </source>
</evidence>
<dbReference type="Proteomes" id="UP000078555">
    <property type="component" value="Unassembled WGS sequence"/>
</dbReference>
<dbReference type="InterPro" id="IPR004000">
    <property type="entry name" value="Actin"/>
</dbReference>
<reference evidence="4" key="1">
    <citation type="submission" date="2016-05" db="EMBL/GenBank/DDBJ databases">
        <authorList>
            <person name="Lavstsen T."/>
            <person name="Jespersen J.S."/>
        </authorList>
    </citation>
    <scope>NUCLEOTIDE SEQUENCE [LARGE SCALE GENOMIC DNA]</scope>
</reference>
<proteinExistence type="inferred from homology"/>
<comment type="catalytic activity">
    <reaction evidence="1">
        <text>ATP + H2O = ADP + phosphate + H(+)</text>
        <dbReference type="Rhea" id="RHEA:13065"/>
        <dbReference type="ChEBI" id="CHEBI:15377"/>
        <dbReference type="ChEBI" id="CHEBI:15378"/>
        <dbReference type="ChEBI" id="CHEBI:30616"/>
        <dbReference type="ChEBI" id="CHEBI:43474"/>
        <dbReference type="ChEBI" id="CHEBI:456216"/>
    </reaction>
</comment>
<sequence>MNEYGNQLFSNQPIIIDNGSGYIKSGFAGDDVPILVFPSYVGRPKYKRVMAGAVEGDIFVGNKAEEYRGLLKVSYPINHGIIENWNDMENIWIHVYNSLKINAEEHPVLLTEAPLNPQKNKEKIAEVFFESFNVPALFISIQAILSLYSCGKTNGTVLDCGDGVCHCVSIYEGKIETTSGTSCESETRYSITNTITRTDVAGRDITTYLSYLLRKNGHLFNTSAEMEVVKNMKENCCYVSFNMSKEKNSAEKALTTLPYILPDGSQILIGSERYRAPEVLFNPSILGLEYLGLSELIVTSITRADMDLRKTLYSHIVLSGGTTLFHGNLPPPSDNVEVKQGEHGNVVPYFPFCTSPASTGFGDRLLNEIRKFAPKDITIRISAPPERKFSTFIGGSILASLATFKKIWITKQEFDEYGSVILHRKTF</sequence>
<dbReference type="SUPFAM" id="SSF53067">
    <property type="entry name" value="Actin-like ATPase domain"/>
    <property type="match status" value="3"/>
</dbReference>
<evidence type="ECO:0000313" key="5">
    <source>
        <dbReference type="Proteomes" id="UP000078550"/>
    </source>
</evidence>
<dbReference type="EMBL" id="FLRD01000009">
    <property type="protein sequence ID" value="SBT30760.1"/>
    <property type="molecule type" value="Genomic_DNA"/>
</dbReference>